<keyword evidence="3 6" id="KW-0489">Methyltransferase</keyword>
<dbReference type="EMBL" id="FOXR01000004">
    <property type="protein sequence ID" value="SFP79253.1"/>
    <property type="molecule type" value="Genomic_DNA"/>
</dbReference>
<keyword evidence="7" id="KW-0687">Ribonucleoprotein</keyword>
<keyword evidence="8" id="KW-1185">Reference proteome</keyword>
<evidence type="ECO:0000256" key="2">
    <source>
        <dbReference type="ARBA" id="ARBA00022490"/>
    </source>
</evidence>
<proteinExistence type="inferred from homology"/>
<dbReference type="PANTHER" id="PTHR43648:SF1">
    <property type="entry name" value="ELECTRON TRANSFER FLAVOPROTEIN BETA SUBUNIT LYSINE METHYLTRANSFERASE"/>
    <property type="match status" value="1"/>
</dbReference>
<evidence type="ECO:0000313" key="7">
    <source>
        <dbReference type="EMBL" id="SFP79253.1"/>
    </source>
</evidence>
<dbReference type="GO" id="GO:0005737">
    <property type="term" value="C:cytoplasm"/>
    <property type="evidence" value="ECO:0007669"/>
    <property type="project" value="UniProtKB-SubCell"/>
</dbReference>
<dbReference type="GO" id="GO:0016279">
    <property type="term" value="F:protein-lysine N-methyltransferase activity"/>
    <property type="evidence" value="ECO:0007669"/>
    <property type="project" value="RHEA"/>
</dbReference>
<evidence type="ECO:0000256" key="3">
    <source>
        <dbReference type="ARBA" id="ARBA00022603"/>
    </source>
</evidence>
<accession>A0A1I5T8A6</accession>
<keyword evidence="7" id="KW-0689">Ribosomal protein</keyword>
<dbReference type="GO" id="GO:0032259">
    <property type="term" value="P:methylation"/>
    <property type="evidence" value="ECO:0007669"/>
    <property type="project" value="UniProtKB-KW"/>
</dbReference>
<reference evidence="7 8" key="1">
    <citation type="submission" date="2016-10" db="EMBL/GenBank/DDBJ databases">
        <authorList>
            <person name="de Groot N.N."/>
        </authorList>
    </citation>
    <scope>NUCLEOTIDE SEQUENCE [LARGE SCALE GENOMIC DNA]</scope>
    <source>
        <strain evidence="7 8">DSM 20678</strain>
    </source>
</reference>
<name>A0A1I5T8A6_9FIRM</name>
<evidence type="ECO:0000256" key="6">
    <source>
        <dbReference type="HAMAP-Rule" id="MF_00735"/>
    </source>
</evidence>
<keyword evidence="2 6" id="KW-0963">Cytoplasm</keyword>
<feature type="binding site" evidence="6">
    <location>
        <position position="207"/>
    </location>
    <ligand>
        <name>S-adenosyl-L-methionine</name>
        <dbReference type="ChEBI" id="CHEBI:59789"/>
    </ligand>
</feature>
<protein>
    <recommendedName>
        <fullName evidence="6">Ribosomal protein L11 methyltransferase</fullName>
        <shortName evidence="6">L11 Mtase</shortName>
        <ecNumber evidence="6">2.1.1.-</ecNumber>
    </recommendedName>
</protein>
<sequence length="314" mass="35131">MNWIEISIKTTHEGVDVMAQPLYEAGVEGVVIEDPREISAFIEENADWELVDESILKDLNDEVTLKGYLPNDAEFHDKLQYIKERIKWLKEQDLGFDVGSGELSLASMHEEDWANSWKKYFKPVKVGQRIVVKPTWEEYRPQEGEIVLELDPGMAFGTGTHQTTILCIQELERHVFPSSRVLDVGCGTGILAIASLLLGAGHAVAVDIDPNAVRIARQNAMQNGVLSRMDVLQGNLVDRVEGKYDLVVANIIADAIIALTRPVKNFLNTGGVFIASGIILDRLDDVLEAMKREGYRQIEHRTMDDWAVVVARHA</sequence>
<feature type="binding site" evidence="6">
    <location>
        <position position="164"/>
    </location>
    <ligand>
        <name>S-adenosyl-L-methionine</name>
        <dbReference type="ChEBI" id="CHEBI:59789"/>
    </ligand>
</feature>
<dbReference type="PIRSF" id="PIRSF000401">
    <property type="entry name" value="RPL11_MTase"/>
    <property type="match status" value="1"/>
</dbReference>
<comment type="catalytic activity">
    <reaction evidence="6">
        <text>L-lysyl-[protein] + 3 S-adenosyl-L-methionine = N(6),N(6),N(6)-trimethyl-L-lysyl-[protein] + 3 S-adenosyl-L-homocysteine + 3 H(+)</text>
        <dbReference type="Rhea" id="RHEA:54192"/>
        <dbReference type="Rhea" id="RHEA-COMP:9752"/>
        <dbReference type="Rhea" id="RHEA-COMP:13826"/>
        <dbReference type="ChEBI" id="CHEBI:15378"/>
        <dbReference type="ChEBI" id="CHEBI:29969"/>
        <dbReference type="ChEBI" id="CHEBI:57856"/>
        <dbReference type="ChEBI" id="CHEBI:59789"/>
        <dbReference type="ChEBI" id="CHEBI:61961"/>
    </reaction>
</comment>
<keyword evidence="4 6" id="KW-0808">Transferase</keyword>
<dbReference type="RefSeq" id="WP_025747116.1">
    <property type="nucleotide sequence ID" value="NZ_FOXR01000004.1"/>
</dbReference>
<comment type="function">
    <text evidence="6">Methylates ribosomal protein L11.</text>
</comment>
<dbReference type="InterPro" id="IPR004498">
    <property type="entry name" value="Ribosomal_PrmA_MeTrfase"/>
</dbReference>
<gene>
    <name evidence="6" type="primary">prmA</name>
    <name evidence="7" type="ORF">SAMN05444406_1044</name>
</gene>
<dbReference type="InterPro" id="IPR050078">
    <property type="entry name" value="Ribosomal_L11_MeTrfase_PrmA"/>
</dbReference>
<dbReference type="EC" id="2.1.1.-" evidence="6"/>
<feature type="binding site" evidence="6">
    <location>
        <position position="185"/>
    </location>
    <ligand>
        <name>S-adenosyl-L-methionine</name>
        <dbReference type="ChEBI" id="CHEBI:59789"/>
    </ligand>
</feature>
<evidence type="ECO:0000256" key="1">
    <source>
        <dbReference type="ARBA" id="ARBA00009741"/>
    </source>
</evidence>
<dbReference type="OrthoDB" id="9785995at2"/>
<dbReference type="NCBIfam" id="TIGR00406">
    <property type="entry name" value="prmA"/>
    <property type="match status" value="1"/>
</dbReference>
<evidence type="ECO:0000256" key="4">
    <source>
        <dbReference type="ARBA" id="ARBA00022679"/>
    </source>
</evidence>
<dbReference type="Gene3D" id="3.40.50.150">
    <property type="entry name" value="Vaccinia Virus protein VP39"/>
    <property type="match status" value="1"/>
</dbReference>
<evidence type="ECO:0000313" key="8">
    <source>
        <dbReference type="Proteomes" id="UP000198577"/>
    </source>
</evidence>
<organism evidence="7 8">
    <name type="scientific">Caldicoprobacter faecalis</name>
    <dbReference type="NCBI Taxonomy" id="937334"/>
    <lineage>
        <taxon>Bacteria</taxon>
        <taxon>Bacillati</taxon>
        <taxon>Bacillota</taxon>
        <taxon>Clostridia</taxon>
        <taxon>Caldicoprobacterales</taxon>
        <taxon>Caldicoprobacteraceae</taxon>
        <taxon>Caldicoprobacter</taxon>
    </lineage>
</organism>
<feature type="binding site" evidence="6">
    <location>
        <position position="250"/>
    </location>
    <ligand>
        <name>S-adenosyl-L-methionine</name>
        <dbReference type="ChEBI" id="CHEBI:59789"/>
    </ligand>
</feature>
<dbReference type="STRING" id="937334.SAMN05444406_1044"/>
<dbReference type="CDD" id="cd02440">
    <property type="entry name" value="AdoMet_MTases"/>
    <property type="match status" value="1"/>
</dbReference>
<dbReference type="Pfam" id="PF06325">
    <property type="entry name" value="PrmA"/>
    <property type="match status" value="1"/>
</dbReference>
<dbReference type="InterPro" id="IPR029063">
    <property type="entry name" value="SAM-dependent_MTases_sf"/>
</dbReference>
<dbReference type="PANTHER" id="PTHR43648">
    <property type="entry name" value="ELECTRON TRANSFER FLAVOPROTEIN BETA SUBUNIT LYSINE METHYLTRANSFERASE"/>
    <property type="match status" value="1"/>
</dbReference>
<comment type="similarity">
    <text evidence="1 6">Belongs to the methyltransferase superfamily. PrmA family.</text>
</comment>
<dbReference type="SUPFAM" id="SSF53335">
    <property type="entry name" value="S-adenosyl-L-methionine-dependent methyltransferases"/>
    <property type="match status" value="1"/>
</dbReference>
<comment type="subcellular location">
    <subcellularLocation>
        <location evidence="6">Cytoplasm</location>
    </subcellularLocation>
</comment>
<evidence type="ECO:0000256" key="5">
    <source>
        <dbReference type="ARBA" id="ARBA00022691"/>
    </source>
</evidence>
<keyword evidence="5 6" id="KW-0949">S-adenosyl-L-methionine</keyword>
<dbReference type="GO" id="GO:0005840">
    <property type="term" value="C:ribosome"/>
    <property type="evidence" value="ECO:0007669"/>
    <property type="project" value="UniProtKB-KW"/>
</dbReference>
<dbReference type="Proteomes" id="UP000198577">
    <property type="component" value="Unassembled WGS sequence"/>
</dbReference>
<dbReference type="HAMAP" id="MF_00735">
    <property type="entry name" value="Methyltr_PrmA"/>
    <property type="match status" value="1"/>
</dbReference>
<dbReference type="AlphaFoldDB" id="A0A1I5T8A6"/>